<dbReference type="InterPro" id="IPR012951">
    <property type="entry name" value="BBE"/>
</dbReference>
<evidence type="ECO:0000313" key="6">
    <source>
        <dbReference type="Proteomes" id="UP000785200"/>
    </source>
</evidence>
<dbReference type="OrthoDB" id="2151789at2759"/>
<dbReference type="Gene3D" id="3.30.465.10">
    <property type="match status" value="1"/>
</dbReference>
<dbReference type="PANTHER" id="PTHR42973">
    <property type="entry name" value="BINDING OXIDOREDUCTASE, PUTATIVE (AFU_ORTHOLOGUE AFUA_1G17690)-RELATED"/>
    <property type="match status" value="1"/>
</dbReference>
<dbReference type="GO" id="GO:0050660">
    <property type="term" value="F:flavin adenine dinucleotide binding"/>
    <property type="evidence" value="ECO:0007669"/>
    <property type="project" value="InterPro"/>
</dbReference>
<protein>
    <submittedName>
        <fullName evidence="5">FAD-dependent monooxygenase</fullName>
    </submittedName>
</protein>
<dbReference type="GO" id="GO:0004497">
    <property type="term" value="F:monooxygenase activity"/>
    <property type="evidence" value="ECO:0007669"/>
    <property type="project" value="UniProtKB-KW"/>
</dbReference>
<dbReference type="AlphaFoldDB" id="A0A9P6VKK3"/>
<gene>
    <name evidence="5" type="ORF">D0Z07_4453</name>
</gene>
<dbReference type="Proteomes" id="UP000785200">
    <property type="component" value="Unassembled WGS sequence"/>
</dbReference>
<dbReference type="InterPro" id="IPR050416">
    <property type="entry name" value="FAD-linked_Oxidoreductase"/>
</dbReference>
<keyword evidence="2" id="KW-0274">FAD</keyword>
<evidence type="ECO:0000256" key="2">
    <source>
        <dbReference type="ARBA" id="ARBA00022827"/>
    </source>
</evidence>
<keyword evidence="1" id="KW-0285">Flavoprotein</keyword>
<name>A0A9P6VKK3_9HELO</name>
<dbReference type="Pfam" id="PF08031">
    <property type="entry name" value="BBE"/>
    <property type="match status" value="1"/>
</dbReference>
<evidence type="ECO:0000256" key="1">
    <source>
        <dbReference type="ARBA" id="ARBA00022630"/>
    </source>
</evidence>
<keyword evidence="6" id="KW-1185">Reference proteome</keyword>
<evidence type="ECO:0000256" key="3">
    <source>
        <dbReference type="ARBA" id="ARBA00023002"/>
    </source>
</evidence>
<evidence type="ECO:0000259" key="4">
    <source>
        <dbReference type="Pfam" id="PF08031"/>
    </source>
</evidence>
<accession>A0A9P6VKK3</accession>
<proteinExistence type="predicted"/>
<organism evidence="5 6">
    <name type="scientific">Hyphodiscus hymeniophilus</name>
    <dbReference type="NCBI Taxonomy" id="353542"/>
    <lineage>
        <taxon>Eukaryota</taxon>
        <taxon>Fungi</taxon>
        <taxon>Dikarya</taxon>
        <taxon>Ascomycota</taxon>
        <taxon>Pezizomycotina</taxon>
        <taxon>Leotiomycetes</taxon>
        <taxon>Helotiales</taxon>
        <taxon>Hyphodiscaceae</taxon>
        <taxon>Hyphodiscus</taxon>
    </lineage>
</organism>
<dbReference type="InterPro" id="IPR016169">
    <property type="entry name" value="FAD-bd_PCMH_sub2"/>
</dbReference>
<keyword evidence="5" id="KW-0503">Monooxygenase</keyword>
<evidence type="ECO:0000313" key="5">
    <source>
        <dbReference type="EMBL" id="KAG0649464.1"/>
    </source>
</evidence>
<dbReference type="EMBL" id="VNKQ01000008">
    <property type="protein sequence ID" value="KAG0649464.1"/>
    <property type="molecule type" value="Genomic_DNA"/>
</dbReference>
<sequence>MERGSSINEALVAFTADAPADPYAAVLMNYYYNTIDNAWVLTVGVAYGKPDPNPPIFQNLTRPPYVASSFAISSLTTVTANFATSNPSGFRQTSWTLTIHNDASLISKIVEIFKEEADPIKFLSLPGLLLQPITLNMISHFSGNGGNALGITDEDGPLILISVSIRWNSTHDDEQIMKAARNIINRSNNTACSLGLGHRFIYQNYAAAEQDVFQSYGQENHERLRAVSAKYDPENIFGKLQPGYFKL</sequence>
<dbReference type="PANTHER" id="PTHR42973:SF54">
    <property type="entry name" value="FAD-BINDING PCMH-TYPE DOMAIN-CONTAINING PROTEIN"/>
    <property type="match status" value="1"/>
</dbReference>
<feature type="domain" description="Berberine/berberine-like" evidence="4">
    <location>
        <begin position="202"/>
        <end position="238"/>
    </location>
</feature>
<keyword evidence="3" id="KW-0560">Oxidoreductase</keyword>
<reference evidence="5" key="1">
    <citation type="submission" date="2019-07" db="EMBL/GenBank/DDBJ databases">
        <title>Hyphodiscus hymeniophilus genome sequencing and assembly.</title>
        <authorList>
            <person name="Kramer G."/>
            <person name="Nodwell J."/>
        </authorList>
    </citation>
    <scope>NUCLEOTIDE SEQUENCE</scope>
    <source>
        <strain evidence="5">ATCC 34498</strain>
    </source>
</reference>
<comment type="caution">
    <text evidence="5">The sequence shown here is derived from an EMBL/GenBank/DDBJ whole genome shotgun (WGS) entry which is preliminary data.</text>
</comment>
<dbReference type="Gene3D" id="3.40.462.20">
    <property type="match status" value="1"/>
</dbReference>